<sequence length="236" mass="27353">MFGVYLLPKTICRKLESLFSSFWWNKTHTRGLSWCSWNNMSWPKDLGGLGFHKLHFFNLAMLCKQGWRIIQNPESLVARVLKARYFPYTDFFHAGKGSYPSLIWSSILASRYLLQAGMIWRVGNGSTIQAWNDPWLPIPHEHRIQTQPPPGIANIKVEELILQDPKRWNSDLLHVLFEDRDVNAIMQIPLSIRDIPDHIGWQFTETGQYSVKSGYKLALQIQSLPSPPTSSLWRDC</sequence>
<evidence type="ECO:0000313" key="1">
    <source>
        <dbReference type="EMBL" id="KAH7661012.1"/>
    </source>
</evidence>
<keyword evidence="2" id="KW-1185">Reference proteome</keyword>
<organism evidence="1 2">
    <name type="scientific">Dioscorea alata</name>
    <name type="common">Purple yam</name>
    <dbReference type="NCBI Taxonomy" id="55571"/>
    <lineage>
        <taxon>Eukaryota</taxon>
        <taxon>Viridiplantae</taxon>
        <taxon>Streptophyta</taxon>
        <taxon>Embryophyta</taxon>
        <taxon>Tracheophyta</taxon>
        <taxon>Spermatophyta</taxon>
        <taxon>Magnoliopsida</taxon>
        <taxon>Liliopsida</taxon>
        <taxon>Dioscoreales</taxon>
        <taxon>Dioscoreaceae</taxon>
        <taxon>Dioscorea</taxon>
    </lineage>
</organism>
<comment type="caution">
    <text evidence="1">The sequence shown here is derived from an EMBL/GenBank/DDBJ whole genome shotgun (WGS) entry which is preliminary data.</text>
</comment>
<dbReference type="EMBL" id="CM037025">
    <property type="protein sequence ID" value="KAH7661012.1"/>
    <property type="molecule type" value="Genomic_DNA"/>
</dbReference>
<dbReference type="Proteomes" id="UP000827976">
    <property type="component" value="Chromosome 15"/>
</dbReference>
<protein>
    <submittedName>
        <fullName evidence="1">Uncharacterized protein</fullName>
    </submittedName>
</protein>
<reference evidence="2" key="1">
    <citation type="journal article" date="2022" name="Nat. Commun.">
        <title>Chromosome evolution and the genetic basis of agronomically important traits in greater yam.</title>
        <authorList>
            <person name="Bredeson J.V."/>
            <person name="Lyons J.B."/>
            <person name="Oniyinde I.O."/>
            <person name="Okereke N.R."/>
            <person name="Kolade O."/>
            <person name="Nnabue I."/>
            <person name="Nwadili C.O."/>
            <person name="Hribova E."/>
            <person name="Parker M."/>
            <person name="Nwogha J."/>
            <person name="Shu S."/>
            <person name="Carlson J."/>
            <person name="Kariba R."/>
            <person name="Muthemba S."/>
            <person name="Knop K."/>
            <person name="Barton G.J."/>
            <person name="Sherwood A.V."/>
            <person name="Lopez-Montes A."/>
            <person name="Asiedu R."/>
            <person name="Jamnadass R."/>
            <person name="Muchugi A."/>
            <person name="Goodstein D."/>
            <person name="Egesi C.N."/>
            <person name="Featherston J."/>
            <person name="Asfaw A."/>
            <person name="Simpson G.G."/>
            <person name="Dolezel J."/>
            <person name="Hendre P.S."/>
            <person name="Van Deynze A."/>
            <person name="Kumar P.L."/>
            <person name="Obidiegwu J.E."/>
            <person name="Bhattacharjee R."/>
            <person name="Rokhsar D.S."/>
        </authorList>
    </citation>
    <scope>NUCLEOTIDE SEQUENCE [LARGE SCALE GENOMIC DNA]</scope>
    <source>
        <strain evidence="2">cv. TDa95/00328</strain>
    </source>
</reference>
<name>A0ACB7UKL7_DIOAL</name>
<evidence type="ECO:0000313" key="2">
    <source>
        <dbReference type="Proteomes" id="UP000827976"/>
    </source>
</evidence>
<proteinExistence type="predicted"/>
<accession>A0ACB7UKL7</accession>
<gene>
    <name evidence="1" type="ORF">IHE45_15G034600</name>
</gene>